<evidence type="ECO:0000313" key="5">
    <source>
        <dbReference type="EMBL" id="QBQ75288.1"/>
    </source>
</evidence>
<evidence type="ECO:0000313" key="11">
    <source>
        <dbReference type="Proteomes" id="UP000299832"/>
    </source>
</evidence>
<name>A0A1D7SC30_9CAUD</name>
<evidence type="ECO:0000313" key="4">
    <source>
        <dbReference type="EMBL" id="AOO11435.1"/>
    </source>
</evidence>
<dbReference type="EMBL" id="KX349290">
    <property type="protein sequence ID" value="AOO11435.1"/>
    <property type="molecule type" value="Genomic_DNA"/>
</dbReference>
<reference evidence="11 12" key="2">
    <citation type="submission" date="2019-02" db="EMBL/GenBank/DDBJ databases">
        <title>Diversity in Cyanophage Genomes from Southern New England Coastal Waters.</title>
        <authorList>
            <person name="Marston M.F."/>
        </authorList>
    </citation>
    <scope>NUCLEOTIDE SEQUENCE [LARGE SCALE GENOMIC DNA]</scope>
    <source>
        <strain evidence="5">RW_01_0115_WH8101</strain>
        <strain evidence="6">RW_22_0214</strain>
        <strain evidence="7">RW_62_0316</strain>
    </source>
</reference>
<dbReference type="EMBL" id="KX349287">
    <property type="protein sequence ID" value="AOO10768.1"/>
    <property type="molecule type" value="Genomic_DNA"/>
</dbReference>
<proteinExistence type="predicted"/>
<protein>
    <submittedName>
        <fullName evidence="3">Uncharacterized protein</fullName>
    </submittedName>
</protein>
<evidence type="ECO:0000313" key="6">
    <source>
        <dbReference type="EMBL" id="QBQ75730.1"/>
    </source>
</evidence>
<dbReference type="EMBL" id="KX349288">
    <property type="protein sequence ID" value="AOO10990.1"/>
    <property type="molecule type" value="Genomic_DNA"/>
</dbReference>
<dbReference type="Proteomes" id="UP000226351">
    <property type="component" value="Segment"/>
</dbReference>
<evidence type="ECO:0000313" key="2">
    <source>
        <dbReference type="EMBL" id="AOO10990.1"/>
    </source>
</evidence>
<keyword evidence="10" id="KW-1185">Reference proteome</keyword>
<accession>A0A1D7SC30</accession>
<reference evidence="8 9" key="1">
    <citation type="journal article" date="2016" name="Environ. Microbiol.">
        <title>Genomic diversification of marine cyanophages into stable ecotypes.</title>
        <authorList>
            <person name="Marston M.F."/>
            <person name="Martiny J.B."/>
        </authorList>
    </citation>
    <scope>NUCLEOTIDE SEQUENCE [LARGE SCALE GENOMIC DNA]</scope>
    <source>
        <strain evidence="1">RW_06_0613</strain>
        <strain evidence="2">RW_08_0711</strain>
        <strain evidence="3">RW_22_0300</strain>
        <strain evidence="4">RW_25_1112</strain>
    </source>
</reference>
<evidence type="ECO:0000313" key="3">
    <source>
        <dbReference type="EMBL" id="AOO11213.1"/>
    </source>
</evidence>
<dbReference type="EMBL" id="MK493322">
    <property type="protein sequence ID" value="QBQ75288.1"/>
    <property type="molecule type" value="Genomic_DNA"/>
</dbReference>
<dbReference type="EMBL" id="KX349289">
    <property type="protein sequence ID" value="AOO11213.1"/>
    <property type="molecule type" value="Genomic_DNA"/>
</dbReference>
<dbReference type="Proteomes" id="UP000304735">
    <property type="component" value="Segment"/>
</dbReference>
<gene>
    <name evidence="5" type="ORF">RW010115_181</name>
    <name evidence="1" type="ORF">RW060613_180</name>
    <name evidence="2" type="ORF">RW080711_181</name>
    <name evidence="6" type="ORF">RW220214_180</name>
    <name evidence="3" type="ORF">RW220300_182</name>
    <name evidence="4" type="ORF">RW251112_180</name>
    <name evidence="7" type="ORF">RW620316_180</name>
</gene>
<evidence type="ECO:0000313" key="7">
    <source>
        <dbReference type="EMBL" id="QBQ75950.1"/>
    </source>
</evidence>
<sequence length="474" mass="53293">MATTEDKESLQVLAMALRQEKGSALLDTDLSLAMQNLNGQPPAVRDACVINYQRCNRSFAAWLTQNDVGGWVNSSVWIANKVYPAYMRSGRYKFYRQDFVPGFKGTFNRLKNDIKQTTTRSVMKQMYDVVTVGEDKWNPADIIAIKDSESGRVLRELADFNPARRNAQSRKLQEENAKIRAKGEGGKMLHAMEDLDGLYEYNQFIDELFKTKTCVGISLKKATDENVKMKVMRHSGVKGLKDALAMNIVITDVEYSESNQKCVVNFTMSGRSGHYLDIRGFESSRAIADIQVQLSQRGGSAAHGKVTLPVISLIARRSGGGRAFMQIKSQRTRIFQGVQHARSNIHNFTDWRVFDNYRARGGGTNLVADLPKWAQYIAWLSRNQHSSGHVVDHVTQLLAGRNGTFNAAKYLKHKVQAYEVGYLLDKEQNNIREDIKNNIIKSMIAYAGSKGLIVFTDRRATAFMKSSTYLKVGG</sequence>
<dbReference type="Proteomes" id="UP000222384">
    <property type="component" value="Genome"/>
</dbReference>
<dbReference type="EMBL" id="MK493325">
    <property type="protein sequence ID" value="QBQ75950.1"/>
    <property type="molecule type" value="Genomic_DNA"/>
</dbReference>
<dbReference type="Proteomes" id="UP000224173">
    <property type="component" value="Segment"/>
</dbReference>
<evidence type="ECO:0000313" key="12">
    <source>
        <dbReference type="Proteomes" id="UP000301260"/>
    </source>
</evidence>
<organism evidence="3 10">
    <name type="scientific">Synechococcus phage S-RIM8</name>
    <dbReference type="NCBI Taxonomy" id="756278"/>
    <lineage>
        <taxon>Viruses</taxon>
        <taxon>Duplodnaviria</taxon>
        <taxon>Heunggongvirae</taxon>
        <taxon>Uroviricota</taxon>
        <taxon>Caudoviricetes</taxon>
        <taxon>Pantevenvirales</taxon>
        <taxon>Kyanoviridae</taxon>
        <taxon>Neptunevirus</taxon>
        <taxon>Neptunevirus srim18</taxon>
    </lineage>
</organism>
<dbReference type="Proteomes" id="UP000301260">
    <property type="component" value="Segment"/>
</dbReference>
<evidence type="ECO:0000313" key="10">
    <source>
        <dbReference type="Proteomes" id="UP000226351"/>
    </source>
</evidence>
<evidence type="ECO:0000313" key="9">
    <source>
        <dbReference type="Proteomes" id="UP000223306"/>
    </source>
</evidence>
<evidence type="ECO:0000313" key="1">
    <source>
        <dbReference type="EMBL" id="AOO10768.1"/>
    </source>
</evidence>
<dbReference type="Proteomes" id="UP000223306">
    <property type="component" value="Segment"/>
</dbReference>
<dbReference type="EMBL" id="MK493324">
    <property type="protein sequence ID" value="QBQ75730.1"/>
    <property type="molecule type" value="Genomic_DNA"/>
</dbReference>
<dbReference type="Proteomes" id="UP000299832">
    <property type="component" value="Genome"/>
</dbReference>
<evidence type="ECO:0000313" key="8">
    <source>
        <dbReference type="Proteomes" id="UP000222384"/>
    </source>
</evidence>